<dbReference type="PROSITE" id="PS50005">
    <property type="entry name" value="TPR"/>
    <property type="match status" value="1"/>
</dbReference>
<dbReference type="Gene3D" id="3.40.50.11380">
    <property type="match status" value="1"/>
</dbReference>
<dbReference type="InterPro" id="IPR051939">
    <property type="entry name" value="Glycosyltr_41/O-GlcNAc_trsf"/>
</dbReference>
<protein>
    <recommendedName>
        <fullName evidence="3">protein O-GlcNAc transferase</fullName>
        <ecNumber evidence="3">2.4.1.255</ecNumber>
    </recommendedName>
</protein>
<evidence type="ECO:0000256" key="8">
    <source>
        <dbReference type="PROSITE-ProRule" id="PRU00339"/>
    </source>
</evidence>
<comment type="pathway">
    <text evidence="1">Protein modification; protein glycosylation.</text>
</comment>
<gene>
    <name evidence="10" type="ORF">SAMN05443245_0165</name>
</gene>
<dbReference type="PANTHER" id="PTHR44835">
    <property type="entry name" value="UDP-N-ACETYLGLUCOSAMINE--PEPTIDE N-ACETYLGLUCOSAMINYLTRANSFERASE SPINDLY-RELATED"/>
    <property type="match status" value="1"/>
</dbReference>
<dbReference type="SUPFAM" id="SSF48452">
    <property type="entry name" value="TPR-like"/>
    <property type="match status" value="2"/>
</dbReference>
<dbReference type="Pfam" id="PF13844">
    <property type="entry name" value="Glyco_transf_41"/>
    <property type="match status" value="2"/>
</dbReference>
<sequence length="967" mass="106636">MTTDADLQQALTHHRARRLPEAERLYRAILQARPDHPEANHNLGVMAVQTGQPGAGLPFFKAAVEAAPQRPEFWSLYLDALIMTGRDDEAQQVAAQGRQRGLALYAVQVEPVDAPAPLRSELDALADEFIQTIETLDKQGLHADAENLARQMTGLLPEHGYGWKALAYAHLRRGDLAGALQPLTEAATRAPADAELARHQRAAKAMHDALALEQRNELHQAGKLFLEVHALYPDHPMVNHRLGVISIRLNQSGAAVDYMERALGGDPNNCQFWAHYIDALLQAGELKAAWMALEMGQQRGLSGPNIDKLIGVMTMMSTQTTFMVPRPLKDSGTEPAVDQPKPSISGIPATAAPSKTAAPVRNATKAGPATGEIAALVDLYNRGRIHESIAAAQKLIDTYPSHGFGWKLMTVSLHNLGRYDEAMEYCARARELFPNDVELLQVSASILEAGGHHEKAETDCRRMLELSPDHPEGLRILSIVLISMGKLEEAERVSLRAIEVAPNAALPYSALGVTYMKQGNLDKAAATFRRAIELNPNGDLAYNNLAFCMTHSENADPAELFATHRMFGKQFEAPLKPHWAPHDNVKDPERRLRVGFISGDFCRHAVSNFFEPVLEHLVRDPRISLHAFSNTSTVDQVTQKMRATFEHWHPVFGMKEDAIAQLVRDNEIDILIDLAGHTANNGLLAMARKPAPIQASWIGYPGTTGLTAVDYFLADRYWVPSEQFRDQFTEQIVYLPALAPFSADPLCPPVNLLPAQSKGYVTFGSFNRMDKLRREVIALWARLLREVPNSRMLIGGLPADGSLGDLPAWFAEEGIARERLDFRPRSSVPVYLQQHHHVDICLDTFPFSGLTTALHSLWMGVPTLTLPGKTVPGRSGLTAMSHAGLEMFIAQDKDDFVRRGVALTSDIAALAALRAGMRERCERSAMFRPAQIAEGVSEALRVMWRRWCAGLPAESFDVTEMAAQEVA</sequence>
<keyword evidence="6" id="KW-0677">Repeat</keyword>
<keyword evidence="4" id="KW-0328">Glycosyltransferase</keyword>
<evidence type="ECO:0000313" key="10">
    <source>
        <dbReference type="EMBL" id="SDQ16277.1"/>
    </source>
</evidence>
<dbReference type="InterPro" id="IPR019734">
    <property type="entry name" value="TPR_rpt"/>
</dbReference>
<dbReference type="Gene3D" id="3.40.50.2000">
    <property type="entry name" value="Glycogen Phosphorylase B"/>
    <property type="match status" value="1"/>
</dbReference>
<evidence type="ECO:0000259" key="9">
    <source>
        <dbReference type="Pfam" id="PF13844"/>
    </source>
</evidence>
<dbReference type="Proteomes" id="UP000183487">
    <property type="component" value="Unassembled WGS sequence"/>
</dbReference>
<dbReference type="PROSITE" id="PS50293">
    <property type="entry name" value="TPR_REGION"/>
    <property type="match status" value="1"/>
</dbReference>
<evidence type="ECO:0000256" key="7">
    <source>
        <dbReference type="ARBA" id="ARBA00022803"/>
    </source>
</evidence>
<dbReference type="UniPathway" id="UPA00378"/>
<dbReference type="RefSeq" id="WP_083379916.1">
    <property type="nucleotide sequence ID" value="NZ_FNKP01000001.1"/>
</dbReference>
<dbReference type="EMBL" id="FNKP01000001">
    <property type="protein sequence ID" value="SDQ16277.1"/>
    <property type="molecule type" value="Genomic_DNA"/>
</dbReference>
<evidence type="ECO:0000256" key="3">
    <source>
        <dbReference type="ARBA" id="ARBA00011970"/>
    </source>
</evidence>
<dbReference type="InterPro" id="IPR029489">
    <property type="entry name" value="OGT/SEC/SPY_C"/>
</dbReference>
<keyword evidence="7 8" id="KW-0802">TPR repeat</keyword>
<proteinExistence type="inferred from homology"/>
<dbReference type="GO" id="GO:0097363">
    <property type="term" value="F:protein O-acetylglucosaminyltransferase activity"/>
    <property type="evidence" value="ECO:0007669"/>
    <property type="project" value="UniProtKB-EC"/>
</dbReference>
<feature type="domain" description="O-GlcNAc transferase C-terminal" evidence="9">
    <location>
        <begin position="761"/>
        <end position="930"/>
    </location>
</feature>
<comment type="similarity">
    <text evidence="2">Belongs to the glycosyltransferase 41 family. O-GlcNAc transferase subfamily.</text>
</comment>
<dbReference type="EC" id="2.4.1.255" evidence="3"/>
<dbReference type="AlphaFoldDB" id="A0A1H0YM36"/>
<dbReference type="InterPro" id="IPR011990">
    <property type="entry name" value="TPR-like_helical_dom_sf"/>
</dbReference>
<dbReference type="PANTHER" id="PTHR44835:SF1">
    <property type="entry name" value="PROTEIN O-GLCNAC TRANSFERASE"/>
    <property type="match status" value="1"/>
</dbReference>
<reference evidence="11" key="1">
    <citation type="submission" date="2016-10" db="EMBL/GenBank/DDBJ databases">
        <authorList>
            <person name="Varghese N."/>
        </authorList>
    </citation>
    <scope>NUCLEOTIDE SEQUENCE [LARGE SCALE GENOMIC DNA]</scope>
    <source>
        <strain evidence="11">GAS106B</strain>
    </source>
</reference>
<dbReference type="SMART" id="SM00028">
    <property type="entry name" value="TPR"/>
    <property type="match status" value="8"/>
</dbReference>
<dbReference type="Gene3D" id="1.25.40.10">
    <property type="entry name" value="Tetratricopeptide repeat domain"/>
    <property type="match status" value="3"/>
</dbReference>
<keyword evidence="5 10" id="KW-0808">Transferase</keyword>
<evidence type="ECO:0000256" key="2">
    <source>
        <dbReference type="ARBA" id="ARBA00005386"/>
    </source>
</evidence>
<accession>A0A1H0YM36</accession>
<feature type="repeat" description="TPR" evidence="8">
    <location>
        <begin position="505"/>
        <end position="538"/>
    </location>
</feature>
<evidence type="ECO:0000256" key="1">
    <source>
        <dbReference type="ARBA" id="ARBA00004922"/>
    </source>
</evidence>
<dbReference type="Pfam" id="PF00515">
    <property type="entry name" value="TPR_1"/>
    <property type="match status" value="1"/>
</dbReference>
<evidence type="ECO:0000256" key="4">
    <source>
        <dbReference type="ARBA" id="ARBA00022676"/>
    </source>
</evidence>
<evidence type="ECO:0000313" key="11">
    <source>
        <dbReference type="Proteomes" id="UP000183487"/>
    </source>
</evidence>
<dbReference type="Pfam" id="PF13432">
    <property type="entry name" value="TPR_16"/>
    <property type="match status" value="3"/>
</dbReference>
<keyword evidence="11" id="KW-1185">Reference proteome</keyword>
<feature type="domain" description="O-GlcNAc transferase C-terminal" evidence="9">
    <location>
        <begin position="580"/>
        <end position="737"/>
    </location>
</feature>
<evidence type="ECO:0000256" key="6">
    <source>
        <dbReference type="ARBA" id="ARBA00022737"/>
    </source>
</evidence>
<organism evidence="10 11">
    <name type="scientific">Paraburkholderia fungorum</name>
    <dbReference type="NCBI Taxonomy" id="134537"/>
    <lineage>
        <taxon>Bacteria</taxon>
        <taxon>Pseudomonadati</taxon>
        <taxon>Pseudomonadota</taxon>
        <taxon>Betaproteobacteria</taxon>
        <taxon>Burkholderiales</taxon>
        <taxon>Burkholderiaceae</taxon>
        <taxon>Paraburkholderia</taxon>
    </lineage>
</organism>
<evidence type="ECO:0000256" key="5">
    <source>
        <dbReference type="ARBA" id="ARBA00022679"/>
    </source>
</evidence>
<dbReference type="OrthoDB" id="101857at2"/>
<name>A0A1H0YM36_9BURK</name>